<dbReference type="EC" id="2.7.7.7" evidence="1"/>
<evidence type="ECO:0000256" key="2">
    <source>
        <dbReference type="ARBA" id="ARBA00022932"/>
    </source>
</evidence>
<dbReference type="InterPro" id="IPR050238">
    <property type="entry name" value="DNA_Rep/Repair_Clamp_Loader"/>
</dbReference>
<keyword evidence="2" id="KW-0548">Nucleotidyltransferase</keyword>
<keyword evidence="2" id="KW-0808">Transferase</keyword>
<dbReference type="PANTHER" id="PTHR11669:SF8">
    <property type="entry name" value="DNA POLYMERASE III SUBUNIT DELTA"/>
    <property type="match status" value="1"/>
</dbReference>
<keyword evidence="2" id="KW-0239">DNA-directed DNA polymerase</keyword>
<dbReference type="SUPFAM" id="SSF52540">
    <property type="entry name" value="P-loop containing nucleoside triphosphate hydrolases"/>
    <property type="match status" value="1"/>
</dbReference>
<name>A0ABV9LUH7_9ALTE</name>
<dbReference type="InterPro" id="IPR027417">
    <property type="entry name" value="P-loop_NTPase"/>
</dbReference>
<evidence type="ECO:0000256" key="1">
    <source>
        <dbReference type="ARBA" id="ARBA00012417"/>
    </source>
</evidence>
<dbReference type="PANTHER" id="PTHR11669">
    <property type="entry name" value="REPLICATION FACTOR C / DNA POLYMERASE III GAMMA-TAU SUBUNIT"/>
    <property type="match status" value="1"/>
</dbReference>
<dbReference type="InterPro" id="IPR003593">
    <property type="entry name" value="AAA+_ATPase"/>
</dbReference>
<dbReference type="Gene3D" id="3.40.50.300">
    <property type="entry name" value="P-loop containing nucleotide triphosphate hydrolases"/>
    <property type="match status" value="1"/>
</dbReference>
<gene>
    <name evidence="5" type="ORF">ACFO4O_03795</name>
</gene>
<dbReference type="Pfam" id="PF13177">
    <property type="entry name" value="DNA_pol3_delta2"/>
    <property type="match status" value="1"/>
</dbReference>
<evidence type="ECO:0000313" key="6">
    <source>
        <dbReference type="Proteomes" id="UP001595897"/>
    </source>
</evidence>
<dbReference type="Proteomes" id="UP001595897">
    <property type="component" value="Unassembled WGS sequence"/>
</dbReference>
<evidence type="ECO:0000256" key="3">
    <source>
        <dbReference type="ARBA" id="ARBA00049244"/>
    </source>
</evidence>
<dbReference type="RefSeq" id="WP_382406031.1">
    <property type="nucleotide sequence ID" value="NZ_JBHSGU010000002.1"/>
</dbReference>
<proteinExistence type="predicted"/>
<evidence type="ECO:0000259" key="4">
    <source>
        <dbReference type="SMART" id="SM00382"/>
    </source>
</evidence>
<evidence type="ECO:0000313" key="5">
    <source>
        <dbReference type="EMBL" id="MFC4699280.1"/>
    </source>
</evidence>
<accession>A0ABV9LUH7</accession>
<keyword evidence="6" id="KW-1185">Reference proteome</keyword>
<comment type="caution">
    <text evidence="5">The sequence shown here is derived from an EMBL/GenBank/DDBJ whole genome shotgun (WGS) entry which is preliminary data.</text>
</comment>
<dbReference type="SMART" id="SM00382">
    <property type="entry name" value="AAA"/>
    <property type="match status" value="1"/>
</dbReference>
<feature type="domain" description="AAA+ ATPase" evidence="4">
    <location>
        <begin position="22"/>
        <end position="163"/>
    </location>
</feature>
<dbReference type="EMBL" id="JBHSGU010000002">
    <property type="protein sequence ID" value="MFC4699280.1"/>
    <property type="molecule type" value="Genomic_DNA"/>
</dbReference>
<sequence>MLYPWLLTTFTKLAERLAQDKLHHGVLLVGEKGCGESQLAHTLAKRILCASDAVLPCGSCKPCLLFQAQSHPDFHEVLTEKTQIGVDAVRAAIEQVNKTAQMSANKVVLIEHIETMSESASNALLKTLEEPTNHTYLILTTNAPQYLLATIKSRCEKIRAVMPSYQQSVDYLMEQAVDKQAVALPTELELAAYKHSPLLFLAKSNSSDMSFSEFETDFTSLLDKVESAESIAAKWKEQAADVVHWTAQLSLQYFAKGVQQSTDQSRAVVDTQWMKIYDSASHASKKLRQAGLNKVLILSALLAQVHQLD</sequence>
<comment type="catalytic activity">
    <reaction evidence="3">
        <text>DNA(n) + a 2'-deoxyribonucleoside 5'-triphosphate = DNA(n+1) + diphosphate</text>
        <dbReference type="Rhea" id="RHEA:22508"/>
        <dbReference type="Rhea" id="RHEA-COMP:17339"/>
        <dbReference type="Rhea" id="RHEA-COMP:17340"/>
        <dbReference type="ChEBI" id="CHEBI:33019"/>
        <dbReference type="ChEBI" id="CHEBI:61560"/>
        <dbReference type="ChEBI" id="CHEBI:173112"/>
        <dbReference type="EC" id="2.7.7.7"/>
    </reaction>
</comment>
<dbReference type="CDD" id="cd00009">
    <property type="entry name" value="AAA"/>
    <property type="match status" value="1"/>
</dbReference>
<reference evidence="6" key="1">
    <citation type="journal article" date="2019" name="Int. J. Syst. Evol. Microbiol.">
        <title>The Global Catalogue of Microorganisms (GCM) 10K type strain sequencing project: providing services to taxonomists for standard genome sequencing and annotation.</title>
        <authorList>
            <consortium name="The Broad Institute Genomics Platform"/>
            <consortium name="The Broad Institute Genome Sequencing Center for Infectious Disease"/>
            <person name="Wu L."/>
            <person name="Ma J."/>
        </authorList>
    </citation>
    <scope>NUCLEOTIDE SEQUENCE [LARGE SCALE GENOMIC DNA]</scope>
    <source>
        <strain evidence="6">KACC 12507</strain>
    </source>
</reference>
<protein>
    <recommendedName>
        <fullName evidence="1">DNA-directed DNA polymerase</fullName>
        <ecNumber evidence="1">2.7.7.7</ecNumber>
    </recommendedName>
</protein>
<organism evidence="5 6">
    <name type="scientific">Glaciecola siphonariae</name>
    <dbReference type="NCBI Taxonomy" id="521012"/>
    <lineage>
        <taxon>Bacteria</taxon>
        <taxon>Pseudomonadati</taxon>
        <taxon>Pseudomonadota</taxon>
        <taxon>Gammaproteobacteria</taxon>
        <taxon>Alteromonadales</taxon>
        <taxon>Alteromonadaceae</taxon>
        <taxon>Glaciecola</taxon>
    </lineage>
</organism>